<evidence type="ECO:0000256" key="2">
    <source>
        <dbReference type="ARBA" id="ARBA00012596"/>
    </source>
</evidence>
<evidence type="ECO:0000313" key="5">
    <source>
        <dbReference type="EnsemblMetazoa" id="Aqu2.1.08434_001"/>
    </source>
</evidence>
<dbReference type="SUPFAM" id="SSF64005">
    <property type="entry name" value="Undecaprenyl diphosphate synthase"/>
    <property type="match status" value="1"/>
</dbReference>
<reference evidence="5" key="1">
    <citation type="submission" date="2017-05" db="UniProtKB">
        <authorList>
            <consortium name="EnsemblMetazoa"/>
        </authorList>
    </citation>
    <scope>IDENTIFICATION</scope>
</reference>
<dbReference type="PANTHER" id="PTHR10291">
    <property type="entry name" value="DEHYDRODOLICHYL DIPHOSPHATE SYNTHASE FAMILY MEMBER"/>
    <property type="match status" value="1"/>
</dbReference>
<dbReference type="GO" id="GO:0045547">
    <property type="term" value="F:ditrans,polycis-polyprenyl diphosphate synthase [(2E,6E)-farnesyl diphosphate specific] activity"/>
    <property type="evidence" value="ECO:0007669"/>
    <property type="project" value="UniProtKB-EC"/>
</dbReference>
<dbReference type="InterPro" id="IPR036424">
    <property type="entry name" value="UPP_synth-like_sf"/>
</dbReference>
<dbReference type="AlphaFoldDB" id="A0A1X7T1Y0"/>
<dbReference type="Gene3D" id="3.40.1180.10">
    <property type="entry name" value="Decaprenyl diphosphate synthase-like"/>
    <property type="match status" value="1"/>
</dbReference>
<dbReference type="EC" id="2.5.1.87" evidence="2"/>
<dbReference type="GO" id="GO:1904423">
    <property type="term" value="C:dehydrodolichyl diphosphate synthase complex"/>
    <property type="evidence" value="ECO:0007669"/>
    <property type="project" value="TreeGrafter"/>
</dbReference>
<dbReference type="OrthoDB" id="4173905at2759"/>
<keyword evidence="3" id="KW-0808">Transferase</keyword>
<dbReference type="GO" id="GO:0005783">
    <property type="term" value="C:endoplasmic reticulum"/>
    <property type="evidence" value="ECO:0007669"/>
    <property type="project" value="TreeGrafter"/>
</dbReference>
<evidence type="ECO:0000256" key="1">
    <source>
        <dbReference type="ARBA" id="ARBA00005432"/>
    </source>
</evidence>
<dbReference type="GO" id="GO:0016094">
    <property type="term" value="P:polyprenol biosynthetic process"/>
    <property type="evidence" value="ECO:0007669"/>
    <property type="project" value="TreeGrafter"/>
</dbReference>
<comment type="catalytic activity">
    <reaction evidence="4">
        <text>n isopentenyl diphosphate + (2E,6E)-farnesyl diphosphate = a di-trans,poly-cis-polyprenyl diphosphate + n diphosphate</text>
        <dbReference type="Rhea" id="RHEA:53008"/>
        <dbReference type="Rhea" id="RHEA-COMP:19494"/>
        <dbReference type="ChEBI" id="CHEBI:33019"/>
        <dbReference type="ChEBI" id="CHEBI:128769"/>
        <dbReference type="ChEBI" id="CHEBI:136960"/>
        <dbReference type="ChEBI" id="CHEBI:175763"/>
        <dbReference type="EC" id="2.5.1.87"/>
    </reaction>
</comment>
<accession>A0A1X7T1Y0</accession>
<name>A0A1X7T1Y0_AMPQE</name>
<dbReference type="InParanoid" id="A0A1X7T1Y0"/>
<protein>
    <recommendedName>
        <fullName evidence="2">ditrans,polycis-polyprenyl diphosphate synthase [(2E,6E)-farnesyldiphosphate specific]</fullName>
        <ecNumber evidence="2">2.5.1.87</ecNumber>
    </recommendedName>
</protein>
<comment type="similarity">
    <text evidence="1">Belongs to the UPP synthase family.</text>
</comment>
<dbReference type="PANTHER" id="PTHR10291:SF43">
    <property type="entry name" value="DEHYDRODOLICHYL DIPHOSPHATE SYNTHASE COMPLEX SUBUNIT DHDDS"/>
    <property type="match status" value="1"/>
</dbReference>
<evidence type="ECO:0000256" key="3">
    <source>
        <dbReference type="ARBA" id="ARBA00022679"/>
    </source>
</evidence>
<dbReference type="STRING" id="400682.A0A1X7T1Y0"/>
<evidence type="ECO:0000256" key="4">
    <source>
        <dbReference type="ARBA" id="ARBA00047353"/>
    </source>
</evidence>
<proteinExistence type="inferred from homology"/>
<organism evidence="5">
    <name type="scientific">Amphimedon queenslandica</name>
    <name type="common">Sponge</name>
    <dbReference type="NCBI Taxonomy" id="400682"/>
    <lineage>
        <taxon>Eukaryota</taxon>
        <taxon>Metazoa</taxon>
        <taxon>Porifera</taxon>
        <taxon>Demospongiae</taxon>
        <taxon>Heteroscleromorpha</taxon>
        <taxon>Haplosclerida</taxon>
        <taxon>Niphatidae</taxon>
        <taxon>Amphimedon</taxon>
    </lineage>
</organism>
<dbReference type="InterPro" id="IPR001441">
    <property type="entry name" value="UPP_synth-like"/>
</dbReference>
<dbReference type="eggNOG" id="KOG1602">
    <property type="taxonomic scope" value="Eukaryota"/>
</dbReference>
<sequence>MASNLSLVNFNTFKNNGDFLLVFVFILYGFDISAAEVEAEGSGLMSNFNDLIYNHGVCIRVLGDIKLLPTDVQESVARAVTMTKNNNKIYLNVCFSYASRYEITDTIESLVDGSHDQRRI</sequence>
<dbReference type="EnsemblMetazoa" id="Aqu2.1.08434_001">
    <property type="protein sequence ID" value="Aqu2.1.08434_001"/>
    <property type="gene ID" value="Aqu2.1.08434"/>
</dbReference>
<dbReference type="Pfam" id="PF01255">
    <property type="entry name" value="Prenyltransf"/>
    <property type="match status" value="1"/>
</dbReference>